<evidence type="ECO:0000259" key="1">
    <source>
        <dbReference type="Pfam" id="PF00557"/>
    </source>
</evidence>
<dbReference type="Gene3D" id="3.90.230.10">
    <property type="entry name" value="Creatinase/methionine aminopeptidase superfamily"/>
    <property type="match status" value="1"/>
</dbReference>
<dbReference type="Pfam" id="PF00557">
    <property type="entry name" value="Peptidase_M24"/>
    <property type="match status" value="1"/>
</dbReference>
<evidence type="ECO:0000313" key="3">
    <source>
        <dbReference type="EMBL" id="MUZ75640.1"/>
    </source>
</evidence>
<dbReference type="InterPro" id="IPR036005">
    <property type="entry name" value="Creatinase/aminopeptidase-like"/>
</dbReference>
<dbReference type="InterPro" id="IPR000587">
    <property type="entry name" value="Creatinase_N"/>
</dbReference>
<feature type="domain" description="Creatinase N-terminal" evidence="2">
    <location>
        <begin position="15"/>
        <end position="160"/>
    </location>
</feature>
<gene>
    <name evidence="3" type="ORF">GOZ90_23505</name>
</gene>
<dbReference type="Pfam" id="PF01321">
    <property type="entry name" value="Creatinase_N"/>
    <property type="match status" value="1"/>
</dbReference>
<dbReference type="SUPFAM" id="SSF55920">
    <property type="entry name" value="Creatinase/aminopeptidase"/>
    <property type="match status" value="1"/>
</dbReference>
<dbReference type="PANTHER" id="PTHR46112">
    <property type="entry name" value="AMINOPEPTIDASE"/>
    <property type="match status" value="1"/>
</dbReference>
<comment type="caution">
    <text evidence="3">The sequence shown here is derived from an EMBL/GenBank/DDBJ whole genome shotgun (WGS) entry which is preliminary data.</text>
</comment>
<dbReference type="EMBL" id="WPHR01000033">
    <property type="protein sequence ID" value="MUZ75640.1"/>
    <property type="molecule type" value="Genomic_DNA"/>
</dbReference>
<dbReference type="AlphaFoldDB" id="A0A6L6VIH4"/>
<name>A0A6L6VIH4_AGRVI</name>
<protein>
    <submittedName>
        <fullName evidence="3">M24 family metallopeptidase</fullName>
    </submittedName>
</protein>
<dbReference type="InterPro" id="IPR000994">
    <property type="entry name" value="Pept_M24"/>
</dbReference>
<feature type="domain" description="Peptidase M24" evidence="1">
    <location>
        <begin position="168"/>
        <end position="375"/>
    </location>
</feature>
<sequence>MHYQKAFLPEEFDRRVRDVKKRMEKAGLDLLVCQDPANMGWLTGYDSWSFYTPQAVLVHMTEEMPFWFGRPIDAKSATVTTNLPENNIVSFSETLVHHTDNHPFDDLCKLINSNGWGSNRIGVELDAHYYTARAHQHLVRGLPNAKFADSRELVNWARLIKSEAELVYMREAGQIISHTMREAIAQLKPGARDYEVVADVYRNQILGANGKFGDYTSLSPLLQIGEGTSTCHLTWSDQKVQDSGLVVMELGAARRHYTTPLTRTIHVGKPPQEVSRLASVIVEGGDLALEAAKPGVAVEEVAAVFQTVLKRNGYSKESRVGYSIGIAYPPDWGERTVSIRASETTPLQEGMCFHFQSGVWLDDFGAAISESFVVTPKGGERFCDVERRLIVVD</sequence>
<dbReference type="SUPFAM" id="SSF53092">
    <property type="entry name" value="Creatinase/prolidase N-terminal domain"/>
    <property type="match status" value="1"/>
</dbReference>
<evidence type="ECO:0000313" key="4">
    <source>
        <dbReference type="Proteomes" id="UP000477951"/>
    </source>
</evidence>
<reference evidence="3 4" key="1">
    <citation type="submission" date="2019-12" db="EMBL/GenBank/DDBJ databases">
        <title>Whole-genome sequencing of Allorhizobium vitis.</title>
        <authorList>
            <person name="Gan H.M."/>
            <person name="Szegedi E."/>
            <person name="Burr T."/>
            <person name="Savka M.A."/>
        </authorList>
    </citation>
    <scope>NUCLEOTIDE SEQUENCE [LARGE SCALE GENOMIC DNA]</scope>
    <source>
        <strain evidence="3 4">CG516</strain>
    </source>
</reference>
<dbReference type="RefSeq" id="WP_156616327.1">
    <property type="nucleotide sequence ID" value="NZ_WPHR01000033.1"/>
</dbReference>
<accession>A0A6L6VIH4</accession>
<dbReference type="Proteomes" id="UP000477951">
    <property type="component" value="Unassembled WGS sequence"/>
</dbReference>
<dbReference type="CDD" id="cd01066">
    <property type="entry name" value="APP_MetAP"/>
    <property type="match status" value="1"/>
</dbReference>
<organism evidence="3 4">
    <name type="scientific">Agrobacterium vitis</name>
    <name type="common">Rhizobium vitis</name>
    <dbReference type="NCBI Taxonomy" id="373"/>
    <lineage>
        <taxon>Bacteria</taxon>
        <taxon>Pseudomonadati</taxon>
        <taxon>Pseudomonadota</taxon>
        <taxon>Alphaproteobacteria</taxon>
        <taxon>Hyphomicrobiales</taxon>
        <taxon>Rhizobiaceae</taxon>
        <taxon>Rhizobium/Agrobacterium group</taxon>
        <taxon>Agrobacterium</taxon>
    </lineage>
</organism>
<evidence type="ECO:0000259" key="2">
    <source>
        <dbReference type="Pfam" id="PF01321"/>
    </source>
</evidence>
<dbReference type="PANTHER" id="PTHR46112:SF2">
    <property type="entry name" value="XAA-PRO AMINOPEPTIDASE P-RELATED"/>
    <property type="match status" value="1"/>
</dbReference>
<proteinExistence type="predicted"/>
<dbReference type="InterPro" id="IPR050659">
    <property type="entry name" value="Peptidase_M24B"/>
</dbReference>
<dbReference type="InterPro" id="IPR029149">
    <property type="entry name" value="Creatin/AminoP/Spt16_N"/>
</dbReference>
<dbReference type="Gene3D" id="3.40.350.10">
    <property type="entry name" value="Creatinase/prolidase N-terminal domain"/>
    <property type="match status" value="1"/>
</dbReference>